<evidence type="ECO:0000313" key="3">
    <source>
        <dbReference type="EMBL" id="MDQ0290156.1"/>
    </source>
</evidence>
<feature type="compositionally biased region" description="Basic and acidic residues" evidence="1">
    <location>
        <begin position="1"/>
        <end position="13"/>
    </location>
</feature>
<dbReference type="EMBL" id="JAUSVL010000001">
    <property type="protein sequence ID" value="MDQ0291422.1"/>
    <property type="molecule type" value="Genomic_DNA"/>
</dbReference>
<reference evidence="2" key="1">
    <citation type="submission" date="2023-07" db="EMBL/GenBank/DDBJ databases">
        <title>Genomic Encyclopedia of Type Strains, Phase IV (KMG-IV): sequencing the most valuable type-strain genomes for metagenomic binning, comparative biology and taxonomic classification.</title>
        <authorList>
            <person name="Goeker M."/>
        </authorList>
    </citation>
    <scope>NUCLEOTIDE SEQUENCE</scope>
    <source>
        <strain evidence="2">DSM 24202</strain>
    </source>
</reference>
<dbReference type="AlphaFoldDB" id="A0AAE3VEL2"/>
<name>A0AAE3VEL2_9BACT</name>
<evidence type="ECO:0000313" key="4">
    <source>
        <dbReference type="EMBL" id="MDQ0291422.1"/>
    </source>
</evidence>
<evidence type="ECO:0000313" key="5">
    <source>
        <dbReference type="Proteomes" id="UP001238163"/>
    </source>
</evidence>
<gene>
    <name evidence="2" type="ORF">J3R75_000985</name>
    <name evidence="3" type="ORF">J3R75_002263</name>
    <name evidence="4" type="ORF">J3R75_003529</name>
</gene>
<feature type="region of interest" description="Disordered" evidence="1">
    <location>
        <begin position="1"/>
        <end position="30"/>
    </location>
</feature>
<proteinExistence type="predicted"/>
<comment type="caution">
    <text evidence="2">The sequence shown here is derived from an EMBL/GenBank/DDBJ whole genome shotgun (WGS) entry which is preliminary data.</text>
</comment>
<sequence length="49" mass="5175">MDKLAKEANKEDATTETAGTTGWDGGPVAAKQWMCGTKTGINRSFRGGE</sequence>
<dbReference type="Proteomes" id="UP001238163">
    <property type="component" value="Unassembled WGS sequence"/>
</dbReference>
<accession>A0AAE3VEL2</accession>
<dbReference type="EMBL" id="JAUSVL010000001">
    <property type="protein sequence ID" value="MDQ0290156.1"/>
    <property type="molecule type" value="Genomic_DNA"/>
</dbReference>
<dbReference type="EMBL" id="JAUSVL010000001">
    <property type="protein sequence ID" value="MDQ0288878.1"/>
    <property type="molecule type" value="Genomic_DNA"/>
</dbReference>
<protein>
    <submittedName>
        <fullName evidence="2">Uncharacterized protein</fullName>
    </submittedName>
</protein>
<keyword evidence="5" id="KW-1185">Reference proteome</keyword>
<organism evidence="2 5">
    <name type="scientific">Oligosphaera ethanolica</name>
    <dbReference type="NCBI Taxonomy" id="760260"/>
    <lineage>
        <taxon>Bacteria</taxon>
        <taxon>Pseudomonadati</taxon>
        <taxon>Lentisphaerota</taxon>
        <taxon>Oligosphaeria</taxon>
        <taxon>Oligosphaerales</taxon>
        <taxon>Oligosphaeraceae</taxon>
        <taxon>Oligosphaera</taxon>
    </lineage>
</organism>
<evidence type="ECO:0000313" key="2">
    <source>
        <dbReference type="EMBL" id="MDQ0288878.1"/>
    </source>
</evidence>
<dbReference type="RefSeq" id="WP_307260211.1">
    <property type="nucleotide sequence ID" value="NZ_JAUSVL010000001.1"/>
</dbReference>
<evidence type="ECO:0000256" key="1">
    <source>
        <dbReference type="SAM" id="MobiDB-lite"/>
    </source>
</evidence>